<name>A0ABX1LKI0_9CYAN</name>
<accession>A0ABX1LKI0</accession>
<gene>
    <name evidence="1" type="ORF">HC246_00925</name>
</gene>
<evidence type="ECO:0000313" key="1">
    <source>
        <dbReference type="EMBL" id="NMF56627.1"/>
    </source>
</evidence>
<reference evidence="1 2" key="1">
    <citation type="submission" date="2020-03" db="EMBL/GenBank/DDBJ databases">
        <title>Draft Genome Sequence of 2-Methylisoborneol Producing Pseudanabaena yagii Strain GIHE-NHR1 Isolated from North Han River in South Korea.</title>
        <authorList>
            <person name="Jeong J."/>
        </authorList>
    </citation>
    <scope>NUCLEOTIDE SEQUENCE [LARGE SCALE GENOMIC DNA]</scope>
    <source>
        <strain evidence="1 2">GIHE-NHR1</strain>
    </source>
</reference>
<dbReference type="Proteomes" id="UP000738376">
    <property type="component" value="Unassembled WGS sequence"/>
</dbReference>
<dbReference type="Pfam" id="PF13692">
    <property type="entry name" value="Glyco_trans_1_4"/>
    <property type="match status" value="1"/>
</dbReference>
<comment type="caution">
    <text evidence="1">The sequence shown here is derived from an EMBL/GenBank/DDBJ whole genome shotgun (WGS) entry which is preliminary data.</text>
</comment>
<proteinExistence type="predicted"/>
<dbReference type="EMBL" id="JAAVJL010000001">
    <property type="protein sequence ID" value="NMF56627.1"/>
    <property type="molecule type" value="Genomic_DNA"/>
</dbReference>
<dbReference type="Gene3D" id="3.40.50.2000">
    <property type="entry name" value="Glycogen Phosphorylase B"/>
    <property type="match status" value="1"/>
</dbReference>
<keyword evidence="2" id="KW-1185">Reference proteome</keyword>
<organism evidence="1 2">
    <name type="scientific">Pseudanabaena yagii GIHE-NHR1</name>
    <dbReference type="NCBI Taxonomy" id="2722753"/>
    <lineage>
        <taxon>Bacteria</taxon>
        <taxon>Bacillati</taxon>
        <taxon>Cyanobacteriota</taxon>
        <taxon>Cyanophyceae</taxon>
        <taxon>Pseudanabaenales</taxon>
        <taxon>Pseudanabaenaceae</taxon>
        <taxon>Pseudanabaena</taxon>
        <taxon>Pseudanabaena yagii</taxon>
    </lineage>
</organism>
<dbReference type="RefSeq" id="WP_169361751.1">
    <property type="nucleotide sequence ID" value="NZ_JAAVJL010000001.1"/>
</dbReference>
<evidence type="ECO:0000313" key="2">
    <source>
        <dbReference type="Proteomes" id="UP000738376"/>
    </source>
</evidence>
<dbReference type="SUPFAM" id="SSF53756">
    <property type="entry name" value="UDP-Glycosyltransferase/glycogen phosphorylase"/>
    <property type="match status" value="1"/>
</dbReference>
<sequence length="408" mass="46808">MVKIFILIGGHLCTAPRPQKEAETLANAGYDVIVGGIWFSPELVERDRLLISQQKYKFEPIIDIQPNRKFINYWIRIQTKIAKEVFRRFKLFLPELLGYGIRRILKYAQSVHADLTIVHSESGLWIGKQLLAQGFKVGVDFEDWFSEDLLPEVRIDRPIDMLRNLERHLMHKCKYCLTTSHALAESLANAYQATKPTAIYNVFPWSERSQIDGKICDHQNLDLISIHWFSQTIGQGRGLEVLFQSLPYIHQPIEIHLRGNYPESSRRWLEPQIPDEWRDRLFIHPTVSNGELLSRIAEHDIGLALETTAIPSRNLTITNKLFQYLQAGLAIIATNTEGQSEILSQYPEVGQLIPSNDPIALANAINNLVNNYPQLLLSKQAALRTAQSQLNWENQENTILRTLERAIS</sequence>
<protein>
    <submittedName>
        <fullName evidence="1">Glycosyltransferase family 4 protein</fullName>
    </submittedName>
</protein>